<organism evidence="1 2">
    <name type="scientific">Rhodococcus zopfii</name>
    <dbReference type="NCBI Taxonomy" id="43772"/>
    <lineage>
        <taxon>Bacteria</taxon>
        <taxon>Bacillati</taxon>
        <taxon>Actinomycetota</taxon>
        <taxon>Actinomycetes</taxon>
        <taxon>Mycobacteriales</taxon>
        <taxon>Nocardiaceae</taxon>
        <taxon>Rhodococcus</taxon>
    </lineage>
</organism>
<keyword evidence="2" id="KW-1185">Reference proteome</keyword>
<comment type="caution">
    <text evidence="1">The sequence shown here is derived from an EMBL/GenBank/DDBJ whole genome shotgun (WGS) entry which is preliminary data.</text>
</comment>
<protein>
    <submittedName>
        <fullName evidence="1">Uncharacterized protein</fullName>
    </submittedName>
</protein>
<gene>
    <name evidence="1" type="ORF">F8M49_21660</name>
</gene>
<proteinExistence type="predicted"/>
<dbReference type="Proteomes" id="UP001275440">
    <property type="component" value="Unassembled WGS sequence"/>
</dbReference>
<accession>A0ABU3WTR9</accession>
<evidence type="ECO:0000313" key="2">
    <source>
        <dbReference type="Proteomes" id="UP001275440"/>
    </source>
</evidence>
<reference evidence="1 2" key="1">
    <citation type="submission" date="2019-10" db="EMBL/GenBank/DDBJ databases">
        <title>Draft Genome Assembly of Rhodococcus zopfii DSM44189.</title>
        <authorList>
            <person name="Sutton J.M."/>
            <person name="Akob D.M."/>
            <person name="Bushman T.J."/>
        </authorList>
    </citation>
    <scope>NUCLEOTIDE SEQUENCE [LARGE SCALE GENOMIC DNA]</scope>
    <source>
        <strain evidence="1 2">DSM 44189</strain>
    </source>
</reference>
<name>A0ABU3WTR9_9NOCA</name>
<dbReference type="EMBL" id="WBMO01000003">
    <property type="protein sequence ID" value="MDV2477318.1"/>
    <property type="molecule type" value="Genomic_DNA"/>
</dbReference>
<sequence>MPAGILTVMRSRQYEFLEHYPFAELHLLGWRLKELAPPKRRPGAEDFIRRAMFVDRHGRVLVFDVDRHGQMRDFATYTADEQSSWIAETAGAALHLAASDPGAGAGELARIDQVTQSRF</sequence>
<evidence type="ECO:0000313" key="1">
    <source>
        <dbReference type="EMBL" id="MDV2477318.1"/>
    </source>
</evidence>